<dbReference type="PANTHER" id="PTHR30222:SF17">
    <property type="entry name" value="SPERMIDINE_PUTRESCINE-BINDING PERIPLASMIC PROTEIN"/>
    <property type="match status" value="1"/>
</dbReference>
<dbReference type="InterPro" id="IPR001188">
    <property type="entry name" value="Sperm_putr-bd"/>
</dbReference>
<dbReference type="RefSeq" id="WP_015954050.1">
    <property type="nucleotide sequence ID" value="NC_011729.1"/>
</dbReference>
<dbReference type="EMBL" id="CP001291">
    <property type="protein sequence ID" value="ACK70444.1"/>
    <property type="molecule type" value="Genomic_DNA"/>
</dbReference>
<dbReference type="Gene3D" id="3.40.190.10">
    <property type="entry name" value="Periplasmic binding protein-like II"/>
    <property type="match status" value="2"/>
</dbReference>
<reference evidence="6" key="1">
    <citation type="journal article" date="2011" name="MBio">
        <title>Novel metabolic attributes of the genus Cyanothece, comprising a group of unicellular nitrogen-fixing Cyanobacteria.</title>
        <authorList>
            <person name="Bandyopadhyay A."/>
            <person name="Elvitigala T."/>
            <person name="Welsh E."/>
            <person name="Stockel J."/>
            <person name="Liberton M."/>
            <person name="Min H."/>
            <person name="Sherman L.A."/>
            <person name="Pakrasi H.B."/>
        </authorList>
    </citation>
    <scope>NUCLEOTIDE SEQUENCE [LARGE SCALE GENOMIC DNA]</scope>
    <source>
        <strain evidence="6">PCC 7424</strain>
    </source>
</reference>
<accession>B7KEY8</accession>
<dbReference type="KEGG" id="cyc:PCC7424_2014"/>
<dbReference type="PANTHER" id="PTHR30222">
    <property type="entry name" value="SPERMIDINE/PUTRESCINE-BINDING PERIPLASMIC PROTEIN"/>
    <property type="match status" value="1"/>
</dbReference>
<evidence type="ECO:0000256" key="1">
    <source>
        <dbReference type="ARBA" id="ARBA00004418"/>
    </source>
</evidence>
<dbReference type="STRING" id="65393.PCC7424_2014"/>
<dbReference type="eggNOG" id="COG0687">
    <property type="taxonomic scope" value="Bacteria"/>
</dbReference>
<dbReference type="Proteomes" id="UP000002384">
    <property type="component" value="Chromosome"/>
</dbReference>
<dbReference type="SUPFAM" id="SSF53850">
    <property type="entry name" value="Periplasmic binding protein-like II"/>
    <property type="match status" value="1"/>
</dbReference>
<name>B7KEY8_GLOC7</name>
<gene>
    <name evidence="5" type="ordered locus">PCC7424_2014</name>
</gene>
<evidence type="ECO:0000313" key="5">
    <source>
        <dbReference type="EMBL" id="ACK70444.1"/>
    </source>
</evidence>
<organism evidence="5 6">
    <name type="scientific">Gloeothece citriformis (strain PCC 7424)</name>
    <name type="common">Cyanothece sp. (strain PCC 7424)</name>
    <dbReference type="NCBI Taxonomy" id="65393"/>
    <lineage>
        <taxon>Bacteria</taxon>
        <taxon>Bacillati</taxon>
        <taxon>Cyanobacteriota</taxon>
        <taxon>Cyanophyceae</taxon>
        <taxon>Oscillatoriophycideae</taxon>
        <taxon>Chroococcales</taxon>
        <taxon>Aphanothecaceae</taxon>
        <taxon>Gloeothece</taxon>
        <taxon>Gloeothece citriformis</taxon>
    </lineage>
</organism>
<proteinExistence type="predicted"/>
<dbReference type="GO" id="GO:0019808">
    <property type="term" value="F:polyamine binding"/>
    <property type="evidence" value="ECO:0007669"/>
    <property type="project" value="InterPro"/>
</dbReference>
<dbReference type="GO" id="GO:0015846">
    <property type="term" value="P:polyamine transport"/>
    <property type="evidence" value="ECO:0007669"/>
    <property type="project" value="InterPro"/>
</dbReference>
<dbReference type="PRINTS" id="PR00909">
    <property type="entry name" value="SPERMDNBNDNG"/>
</dbReference>
<evidence type="ECO:0000256" key="3">
    <source>
        <dbReference type="ARBA" id="ARBA00022729"/>
    </source>
</evidence>
<sequence length="384" mass="43854">MLSRRSFLFGVGTVTMAQILAGCKSENGALRVLLLENSIPPQLIGKFRSTTSQSSIFTPEPQLKTLLSLLETWQNKDSSENPQKSWLPWGNQKSSPVADLVTLGDGWLKGAIEQQLISPLDINELSQWPQLPPRWQEIVQRNQLGMVDKQGQIWGAPYRWGTTMIVYRSDILKKFDWQPTDWSDLWREELQGRISLLNQPREVIGLTLKKLGYSYNTQNISLIPNLKSELFALNKQTKIYSSNYYLQPLILGDIWLAVGWSNEIIPLLSRRRDLKAIVPQSGTALWADVWVKPTSDVKLSNLAQEWINFCWQPTAVQQISLYTDAVSPLILDQNSEKLPKPILNNPLLFIEPTILNKSEFIKPLPPSSQAQYEQLWKEARTMDN</sequence>
<keyword evidence="4" id="KW-0574">Periplasm</keyword>
<keyword evidence="3" id="KW-0732">Signal</keyword>
<comment type="subcellular location">
    <subcellularLocation>
        <location evidence="1">Periplasm</location>
    </subcellularLocation>
</comment>
<dbReference type="GO" id="GO:0042597">
    <property type="term" value="C:periplasmic space"/>
    <property type="evidence" value="ECO:0007669"/>
    <property type="project" value="UniProtKB-SubCell"/>
</dbReference>
<evidence type="ECO:0000256" key="4">
    <source>
        <dbReference type="ARBA" id="ARBA00022764"/>
    </source>
</evidence>
<keyword evidence="6" id="KW-1185">Reference proteome</keyword>
<dbReference type="PROSITE" id="PS51257">
    <property type="entry name" value="PROKAR_LIPOPROTEIN"/>
    <property type="match status" value="1"/>
</dbReference>
<dbReference type="OrthoDB" id="503789at2"/>
<protein>
    <submittedName>
        <fullName evidence="5">Periplasmic polyamine-binding protein</fullName>
    </submittedName>
</protein>
<dbReference type="Pfam" id="PF13343">
    <property type="entry name" value="SBP_bac_6"/>
    <property type="match status" value="1"/>
</dbReference>
<evidence type="ECO:0000313" key="6">
    <source>
        <dbReference type="Proteomes" id="UP000002384"/>
    </source>
</evidence>
<dbReference type="HOGENOM" id="CLU_026974_11_1_3"/>
<keyword evidence="2" id="KW-0813">Transport</keyword>
<evidence type="ECO:0000256" key="2">
    <source>
        <dbReference type="ARBA" id="ARBA00022448"/>
    </source>
</evidence>
<dbReference type="AlphaFoldDB" id="B7KEY8"/>